<dbReference type="GeneID" id="39875371"/>
<dbReference type="PANTHER" id="PTHR15092:SF22">
    <property type="entry name" value="POLY(A)-SPECIFIC RIBONUCLEASE PNLDC1"/>
    <property type="match status" value="1"/>
</dbReference>
<proteinExistence type="inferred from homology"/>
<evidence type="ECO:0000313" key="3">
    <source>
        <dbReference type="Proteomes" id="UP000236319"/>
    </source>
</evidence>
<sequence length="251" mass="28078">MRGTGCLPPSVMICSVAYQRIDELGNGNTKTKRQRIACRWGIQRFLEAISQYGKPLVVHNGLLDLFHLYDKLIGPLPETASEIVSSFGKRFAPAVYDTKATALYLDSNGIYCFNGYAFTLSNSSRSRMFNLEHLYHELDKNAKFSETIRIGDTASALDYGSLITNPPMQKGSDRSSLDLLHEAGFDATVTAMVFTAEIRLMQDLDGLPRYCVPSYFNETIPATCANFRAVINRVNIHDEIEEGFVQLPKDQ</sequence>
<dbReference type="VEuPathDB" id="PiroplasmaDB:BOVATA_030940"/>
<dbReference type="OrthoDB" id="414075at2759"/>
<dbReference type="RefSeq" id="XP_028867844.1">
    <property type="nucleotide sequence ID" value="XM_029012011.1"/>
</dbReference>
<keyword evidence="3" id="KW-1185">Reference proteome</keyword>
<gene>
    <name evidence="2" type="ORF">BOVATA_030940</name>
</gene>
<dbReference type="SUPFAM" id="SSF53098">
    <property type="entry name" value="Ribonuclease H-like"/>
    <property type="match status" value="1"/>
</dbReference>
<name>A0A2H6KF32_9APIC</name>
<dbReference type="PANTHER" id="PTHR15092">
    <property type="entry name" value="POLY A -SPECIFIC RIBONUCLEASE/TARGET OF EGR1, MEMBER 1"/>
    <property type="match status" value="1"/>
</dbReference>
<dbReference type="EMBL" id="BDSA01000003">
    <property type="protein sequence ID" value="GBE61601.1"/>
    <property type="molecule type" value="Genomic_DNA"/>
</dbReference>
<evidence type="ECO:0000256" key="1">
    <source>
        <dbReference type="ARBA" id="ARBA00008372"/>
    </source>
</evidence>
<reference evidence="2 3" key="1">
    <citation type="journal article" date="2017" name="BMC Genomics">
        <title>Whole-genome assembly of Babesia ovata and comparative genomics between closely related pathogens.</title>
        <authorList>
            <person name="Yamagishi J."/>
            <person name="Asada M."/>
            <person name="Hakimi H."/>
            <person name="Tanaka T.Q."/>
            <person name="Sugimoto C."/>
            <person name="Kawazu S."/>
        </authorList>
    </citation>
    <scope>NUCLEOTIDE SEQUENCE [LARGE SCALE GENOMIC DNA]</scope>
    <source>
        <strain evidence="2 3">Miyake</strain>
    </source>
</reference>
<dbReference type="InterPro" id="IPR051181">
    <property type="entry name" value="CAF1_poly(A)_ribonucleases"/>
</dbReference>
<dbReference type="InterPro" id="IPR006941">
    <property type="entry name" value="RNase_CAF1"/>
</dbReference>
<dbReference type="Pfam" id="PF04857">
    <property type="entry name" value="CAF1"/>
    <property type="match status" value="1"/>
</dbReference>
<evidence type="ECO:0000313" key="2">
    <source>
        <dbReference type="EMBL" id="GBE61601.1"/>
    </source>
</evidence>
<dbReference type="GO" id="GO:0003723">
    <property type="term" value="F:RNA binding"/>
    <property type="evidence" value="ECO:0007669"/>
    <property type="project" value="TreeGrafter"/>
</dbReference>
<accession>A0A2H6KF32</accession>
<dbReference type="InterPro" id="IPR036397">
    <property type="entry name" value="RNaseH_sf"/>
</dbReference>
<dbReference type="Gene3D" id="3.30.420.10">
    <property type="entry name" value="Ribonuclease H-like superfamily/Ribonuclease H"/>
    <property type="match status" value="1"/>
</dbReference>
<organism evidence="2 3">
    <name type="scientific">Babesia ovata</name>
    <dbReference type="NCBI Taxonomy" id="189622"/>
    <lineage>
        <taxon>Eukaryota</taxon>
        <taxon>Sar</taxon>
        <taxon>Alveolata</taxon>
        <taxon>Apicomplexa</taxon>
        <taxon>Aconoidasida</taxon>
        <taxon>Piroplasmida</taxon>
        <taxon>Babesiidae</taxon>
        <taxon>Babesia</taxon>
    </lineage>
</organism>
<comment type="similarity">
    <text evidence="1">Belongs to the CAF1 family.</text>
</comment>
<comment type="caution">
    <text evidence="2">The sequence shown here is derived from an EMBL/GenBank/DDBJ whole genome shotgun (WGS) entry which is preliminary data.</text>
</comment>
<dbReference type="Proteomes" id="UP000236319">
    <property type="component" value="Unassembled WGS sequence"/>
</dbReference>
<dbReference type="GO" id="GO:0000175">
    <property type="term" value="F:3'-5'-RNA exonuclease activity"/>
    <property type="evidence" value="ECO:0007669"/>
    <property type="project" value="TreeGrafter"/>
</dbReference>
<dbReference type="AlphaFoldDB" id="A0A2H6KF32"/>
<protein>
    <submittedName>
        <fullName evidence="2">CAF1 family ribonuclease</fullName>
    </submittedName>
</protein>
<dbReference type="InterPro" id="IPR012337">
    <property type="entry name" value="RNaseH-like_sf"/>
</dbReference>